<dbReference type="Proteomes" id="UP000060699">
    <property type="component" value="Chromosome"/>
</dbReference>
<evidence type="ECO:0000313" key="2">
    <source>
        <dbReference type="Proteomes" id="UP000060699"/>
    </source>
</evidence>
<dbReference type="AlphaFoldDB" id="A0A0U3LR62"/>
<evidence type="ECO:0000313" key="1">
    <source>
        <dbReference type="EMBL" id="ALV08930.1"/>
    </source>
</evidence>
<dbReference type="InterPro" id="IPR013424">
    <property type="entry name" value="Ice-binding_C"/>
</dbReference>
<reference evidence="1 2" key="1">
    <citation type="submission" date="2015-12" db="EMBL/GenBank/DDBJ databases">
        <title>Complete genome of Roseateles depolymerans KCTC 42856.</title>
        <authorList>
            <person name="Kim K.M."/>
        </authorList>
    </citation>
    <scope>NUCLEOTIDE SEQUENCE [LARGE SCALE GENOMIC DNA]</scope>
    <source>
        <strain evidence="1 2">KCTC 42856</strain>
    </source>
</reference>
<dbReference type="NCBIfam" id="TIGR02595">
    <property type="entry name" value="PEP_CTERM"/>
    <property type="match status" value="1"/>
</dbReference>
<name>A0A0U3LR62_9BURK</name>
<dbReference type="EMBL" id="CP013729">
    <property type="protein sequence ID" value="ALV08930.1"/>
    <property type="molecule type" value="Genomic_DNA"/>
</dbReference>
<proteinExistence type="predicted"/>
<accession>A0A0U3LR62</accession>
<protein>
    <submittedName>
        <fullName evidence="1">Uncharacterized protein</fullName>
    </submittedName>
</protein>
<keyword evidence="2" id="KW-1185">Reference proteome</keyword>
<gene>
    <name evidence="1" type="ORF">RD2015_4489</name>
</gene>
<organism evidence="1 2">
    <name type="scientific">Roseateles depolymerans</name>
    <dbReference type="NCBI Taxonomy" id="76731"/>
    <lineage>
        <taxon>Bacteria</taxon>
        <taxon>Pseudomonadati</taxon>
        <taxon>Pseudomonadota</taxon>
        <taxon>Betaproteobacteria</taxon>
        <taxon>Burkholderiales</taxon>
        <taxon>Sphaerotilaceae</taxon>
        <taxon>Roseateles</taxon>
    </lineage>
</organism>
<dbReference type="RefSeq" id="WP_170156741.1">
    <property type="nucleotide sequence ID" value="NZ_CP013729.1"/>
</dbReference>
<sequence length="205" mass="22335" precursor="true">MKSALIGLLLAALLPTSFAQGVTGDVSFDSATKLYTYTYEVDFSGYPETGTLIFGLFYHRYLPETPVAHTQPEGWYMGMAYGGWFSENLNGQVLQWLPFDLQAPRNLTEPVTFSFTTPRGPGTAPDTDLVPNYYIYTGRVPNNYPNVFGHVVGPDLFWTPPTPPSPVPEPSSALLLLVGVGALAALASHRGAVRRRTDCSCKAPV</sequence>
<dbReference type="KEGG" id="rdp:RD2015_4489"/>